<dbReference type="PROSITE" id="PS51352">
    <property type="entry name" value="THIOREDOXIN_2"/>
    <property type="match status" value="1"/>
</dbReference>
<dbReference type="Proteomes" id="UP001206983">
    <property type="component" value="Unassembled WGS sequence"/>
</dbReference>
<name>A0AAE3H884_9EURY</name>
<dbReference type="InterPro" id="IPR050455">
    <property type="entry name" value="Tpx_Peroxidase_subfamily"/>
</dbReference>
<evidence type="ECO:0000256" key="2">
    <source>
        <dbReference type="ARBA" id="ARBA00023284"/>
    </source>
</evidence>
<gene>
    <name evidence="5" type="ORF">PV02_00300</name>
</gene>
<reference evidence="5 6" key="1">
    <citation type="journal article" date="2011" name="Appl. Environ. Microbiol.">
        <title>Methanogenic archaea isolated from Taiwan's Chelungpu fault.</title>
        <authorList>
            <person name="Wu S.Y."/>
            <person name="Lai M.C."/>
        </authorList>
    </citation>
    <scope>NUCLEOTIDE SEQUENCE [LARGE SCALE GENOMIC DNA]</scope>
    <source>
        <strain evidence="5 6">St545Mb</strain>
    </source>
</reference>
<dbReference type="SUPFAM" id="SSF52833">
    <property type="entry name" value="Thioredoxin-like"/>
    <property type="match status" value="1"/>
</dbReference>
<dbReference type="GO" id="GO:0004601">
    <property type="term" value="F:peroxidase activity"/>
    <property type="evidence" value="ECO:0007669"/>
    <property type="project" value="UniProtKB-KW"/>
</dbReference>
<keyword evidence="1" id="KW-0560">Oxidoreductase</keyword>
<dbReference type="InterPro" id="IPR036249">
    <property type="entry name" value="Thioredoxin-like_sf"/>
</dbReference>
<keyword evidence="6" id="KW-1185">Reference proteome</keyword>
<keyword evidence="5" id="KW-0575">Peroxidase</keyword>
<sequence length="152" mass="17496">MNELKPGEVISDFTLYDQNLNEVHLHDLKGKKILLAFHPLAWTRGCAKHMQLLEDNFERFQAANALAFGISIDSVHSKKAWARELGIENTLFLADFWPHGQVARMYGMFDEDRGVSQRASIVVGEDMKIRFVKVYETRSLPDIEEIFDALRD</sequence>
<dbReference type="RefSeq" id="WP_256621304.1">
    <property type="nucleotide sequence ID" value="NZ_JTEO01000001.1"/>
</dbReference>
<accession>A0AAE3H884</accession>
<dbReference type="Gene3D" id="3.40.30.10">
    <property type="entry name" value="Glutaredoxin"/>
    <property type="match status" value="1"/>
</dbReference>
<dbReference type="PIRSF" id="PIRSF000239">
    <property type="entry name" value="AHPC"/>
    <property type="match status" value="1"/>
</dbReference>
<evidence type="ECO:0000256" key="3">
    <source>
        <dbReference type="PIRSR" id="PIRSR000239-1"/>
    </source>
</evidence>
<evidence type="ECO:0000256" key="1">
    <source>
        <dbReference type="ARBA" id="ARBA00023002"/>
    </source>
</evidence>
<dbReference type="PANTHER" id="PTHR43110">
    <property type="entry name" value="THIOL PEROXIDASE"/>
    <property type="match status" value="1"/>
</dbReference>
<dbReference type="InterPro" id="IPR000866">
    <property type="entry name" value="AhpC/TSA"/>
</dbReference>
<evidence type="ECO:0000313" key="5">
    <source>
        <dbReference type="EMBL" id="MCQ6961675.1"/>
    </source>
</evidence>
<evidence type="ECO:0000313" key="6">
    <source>
        <dbReference type="Proteomes" id="UP001206983"/>
    </source>
</evidence>
<dbReference type="InterPro" id="IPR013766">
    <property type="entry name" value="Thioredoxin_domain"/>
</dbReference>
<feature type="domain" description="Thioredoxin" evidence="4">
    <location>
        <begin position="4"/>
        <end position="152"/>
    </location>
</feature>
<dbReference type="InterPro" id="IPR024706">
    <property type="entry name" value="Peroxiredoxin_AhpC-typ"/>
</dbReference>
<protein>
    <submittedName>
        <fullName evidence="5">Thioredoxin peroxidase</fullName>
    </submittedName>
</protein>
<organism evidence="5 6">
    <name type="scientific">Methanolobus chelungpuianus</name>
    <dbReference type="NCBI Taxonomy" id="502115"/>
    <lineage>
        <taxon>Archaea</taxon>
        <taxon>Methanobacteriati</taxon>
        <taxon>Methanobacteriota</taxon>
        <taxon>Stenosarchaea group</taxon>
        <taxon>Methanomicrobia</taxon>
        <taxon>Methanosarcinales</taxon>
        <taxon>Methanosarcinaceae</taxon>
        <taxon>Methanolobus</taxon>
    </lineage>
</organism>
<dbReference type="EMBL" id="JTEO01000001">
    <property type="protein sequence ID" value="MCQ6961675.1"/>
    <property type="molecule type" value="Genomic_DNA"/>
</dbReference>
<dbReference type="AlphaFoldDB" id="A0AAE3H884"/>
<dbReference type="Pfam" id="PF00578">
    <property type="entry name" value="AhpC-TSA"/>
    <property type="match status" value="1"/>
</dbReference>
<dbReference type="PANTHER" id="PTHR43110:SF1">
    <property type="entry name" value="THIOL PEROXIDASE"/>
    <property type="match status" value="1"/>
</dbReference>
<keyword evidence="2" id="KW-0676">Redox-active center</keyword>
<proteinExistence type="predicted"/>
<comment type="caution">
    <text evidence="5">The sequence shown here is derived from an EMBL/GenBank/DDBJ whole genome shotgun (WGS) entry which is preliminary data.</text>
</comment>
<feature type="active site" description="Cysteine sulfenic acid (-SOH) intermediate; for peroxidase activity" evidence="3">
    <location>
        <position position="46"/>
    </location>
</feature>
<evidence type="ECO:0000259" key="4">
    <source>
        <dbReference type="PROSITE" id="PS51352"/>
    </source>
</evidence>